<dbReference type="EMBL" id="PKPP01024284">
    <property type="protein sequence ID" value="PWA34005.1"/>
    <property type="molecule type" value="Genomic_DNA"/>
</dbReference>
<reference evidence="2 3" key="1">
    <citation type="journal article" date="2018" name="Mol. Plant">
        <title>The genome of Artemisia annua provides insight into the evolution of Asteraceae family and artemisinin biosynthesis.</title>
        <authorList>
            <person name="Shen Q."/>
            <person name="Zhang L."/>
            <person name="Liao Z."/>
            <person name="Wang S."/>
            <person name="Yan T."/>
            <person name="Shi P."/>
            <person name="Liu M."/>
            <person name="Fu X."/>
            <person name="Pan Q."/>
            <person name="Wang Y."/>
            <person name="Lv Z."/>
            <person name="Lu X."/>
            <person name="Zhang F."/>
            <person name="Jiang W."/>
            <person name="Ma Y."/>
            <person name="Chen M."/>
            <person name="Hao X."/>
            <person name="Li L."/>
            <person name="Tang Y."/>
            <person name="Lv G."/>
            <person name="Zhou Y."/>
            <person name="Sun X."/>
            <person name="Brodelius P.E."/>
            <person name="Rose J.K.C."/>
            <person name="Tang K."/>
        </authorList>
    </citation>
    <scope>NUCLEOTIDE SEQUENCE [LARGE SCALE GENOMIC DNA]</scope>
    <source>
        <strain evidence="3">cv. Huhao1</strain>
        <tissue evidence="2">Leaf</tissue>
    </source>
</reference>
<accession>A0A2U1KB82</accession>
<keyword evidence="3" id="KW-1185">Reference proteome</keyword>
<evidence type="ECO:0000256" key="1">
    <source>
        <dbReference type="SAM" id="Phobius"/>
    </source>
</evidence>
<comment type="caution">
    <text evidence="2">The sequence shown here is derived from an EMBL/GenBank/DDBJ whole genome shotgun (WGS) entry which is preliminary data.</text>
</comment>
<dbReference type="Gene3D" id="1.25.40.20">
    <property type="entry name" value="Ankyrin repeat-containing domain"/>
    <property type="match status" value="1"/>
</dbReference>
<organism evidence="2 3">
    <name type="scientific">Artemisia annua</name>
    <name type="common">Sweet wormwood</name>
    <dbReference type="NCBI Taxonomy" id="35608"/>
    <lineage>
        <taxon>Eukaryota</taxon>
        <taxon>Viridiplantae</taxon>
        <taxon>Streptophyta</taxon>
        <taxon>Embryophyta</taxon>
        <taxon>Tracheophyta</taxon>
        <taxon>Spermatophyta</taxon>
        <taxon>Magnoliopsida</taxon>
        <taxon>eudicotyledons</taxon>
        <taxon>Gunneridae</taxon>
        <taxon>Pentapetalae</taxon>
        <taxon>asterids</taxon>
        <taxon>campanulids</taxon>
        <taxon>Asterales</taxon>
        <taxon>Asteraceae</taxon>
        <taxon>Asteroideae</taxon>
        <taxon>Anthemideae</taxon>
        <taxon>Artemisiinae</taxon>
        <taxon>Artemisia</taxon>
    </lineage>
</organism>
<dbReference type="OrthoDB" id="539213at2759"/>
<protein>
    <submittedName>
        <fullName evidence="2">Zinc finger, DHHC-type, palmitoyltransferase, Ankyrin repeat-containing domain protein</fullName>
    </submittedName>
</protein>
<dbReference type="SUPFAM" id="SSF48403">
    <property type="entry name" value="Ankyrin repeat"/>
    <property type="match status" value="1"/>
</dbReference>
<dbReference type="InterPro" id="IPR036770">
    <property type="entry name" value="Ankyrin_rpt-contain_sf"/>
</dbReference>
<evidence type="ECO:0000313" key="3">
    <source>
        <dbReference type="Proteomes" id="UP000245207"/>
    </source>
</evidence>
<keyword evidence="2" id="KW-0808">Transferase</keyword>
<feature type="transmembrane region" description="Helical" evidence="1">
    <location>
        <begin position="53"/>
        <end position="76"/>
    </location>
</feature>
<gene>
    <name evidence="2" type="ORF">CTI12_AA623220</name>
</gene>
<keyword evidence="1" id="KW-0472">Membrane</keyword>
<keyword evidence="1" id="KW-0812">Transmembrane</keyword>
<sequence>MKNDMYTTAAYGDVDKLKNLVELEGASVHKPDDLGYRALQWAALNNRVAPAQYILEVVIIIITFNYIGFTLSLILLV</sequence>
<name>A0A2U1KB82_ARTAN</name>
<proteinExistence type="predicted"/>
<evidence type="ECO:0000313" key="2">
    <source>
        <dbReference type="EMBL" id="PWA34005.1"/>
    </source>
</evidence>
<dbReference type="GO" id="GO:0016740">
    <property type="term" value="F:transferase activity"/>
    <property type="evidence" value="ECO:0007669"/>
    <property type="project" value="UniProtKB-KW"/>
</dbReference>
<dbReference type="STRING" id="35608.A0A2U1KB82"/>
<dbReference type="Proteomes" id="UP000245207">
    <property type="component" value="Unassembled WGS sequence"/>
</dbReference>
<dbReference type="AlphaFoldDB" id="A0A2U1KB82"/>
<keyword evidence="1" id="KW-1133">Transmembrane helix</keyword>